<dbReference type="InterPro" id="IPR045679">
    <property type="entry name" value="DUF6199"/>
</dbReference>
<dbReference type="AlphaFoldDB" id="A0A926EJ92"/>
<feature type="domain" description="DUF6199" evidence="2">
    <location>
        <begin position="187"/>
        <end position="245"/>
    </location>
</feature>
<name>A0A926EJ92_9FIRM</name>
<keyword evidence="4" id="KW-1185">Reference proteome</keyword>
<accession>A0A926EJ92</accession>
<organism evidence="3 4">
    <name type="scientific">Zhenhengia yiwuensis</name>
    <dbReference type="NCBI Taxonomy" id="2763666"/>
    <lineage>
        <taxon>Bacteria</taxon>
        <taxon>Bacillati</taxon>
        <taxon>Bacillota</taxon>
        <taxon>Clostridia</taxon>
        <taxon>Lachnospirales</taxon>
        <taxon>Lachnospiraceae</taxon>
        <taxon>Zhenhengia</taxon>
    </lineage>
</organism>
<keyword evidence="1" id="KW-0472">Membrane</keyword>
<protein>
    <recommendedName>
        <fullName evidence="2">DUF6199 domain-containing protein</fullName>
    </recommendedName>
</protein>
<keyword evidence="1" id="KW-1133">Transmembrane helix</keyword>
<dbReference type="Proteomes" id="UP000655830">
    <property type="component" value="Unassembled WGS sequence"/>
</dbReference>
<feature type="transmembrane region" description="Helical" evidence="1">
    <location>
        <begin position="228"/>
        <end position="247"/>
    </location>
</feature>
<proteinExistence type="predicted"/>
<comment type="caution">
    <text evidence="3">The sequence shown here is derived from an EMBL/GenBank/DDBJ whole genome shotgun (WGS) entry which is preliminary data.</text>
</comment>
<dbReference type="EMBL" id="JACRSY010000051">
    <property type="protein sequence ID" value="MBC8581419.1"/>
    <property type="molecule type" value="Genomic_DNA"/>
</dbReference>
<feature type="transmembrane region" description="Helical" evidence="1">
    <location>
        <begin position="184"/>
        <end position="208"/>
    </location>
</feature>
<evidence type="ECO:0000259" key="2">
    <source>
        <dbReference type="Pfam" id="PF19701"/>
    </source>
</evidence>
<dbReference type="Pfam" id="PF19701">
    <property type="entry name" value="DUF6199"/>
    <property type="match status" value="1"/>
</dbReference>
<dbReference type="RefSeq" id="WP_249334342.1">
    <property type="nucleotide sequence ID" value="NZ_JACRSY010000051.1"/>
</dbReference>
<keyword evidence="1" id="KW-0812">Transmembrane</keyword>
<gene>
    <name evidence="3" type="ORF">H8718_18170</name>
</gene>
<evidence type="ECO:0000256" key="1">
    <source>
        <dbReference type="SAM" id="Phobius"/>
    </source>
</evidence>
<feature type="transmembrane region" description="Helical" evidence="1">
    <location>
        <begin position="16"/>
        <end position="34"/>
    </location>
</feature>
<reference evidence="3" key="1">
    <citation type="submission" date="2020-08" db="EMBL/GenBank/DDBJ databases">
        <title>Genome public.</title>
        <authorList>
            <person name="Liu C."/>
            <person name="Sun Q."/>
        </authorList>
    </citation>
    <scope>NUCLEOTIDE SEQUENCE</scope>
    <source>
        <strain evidence="3">NSJ-12</strain>
    </source>
</reference>
<evidence type="ECO:0000313" key="4">
    <source>
        <dbReference type="Proteomes" id="UP000655830"/>
    </source>
</evidence>
<sequence length="253" mass="29681">MLKLIKILWKNKVGKIGVLVLITTVIGVFSSWYIKIFNQNIKYFNGGELLQINLVESTKYEGNYLGETVLVNVKNANEKTGEVIVEYTLPNNLYFRYSVFIEKENEDQGRVRILQDNKEIYNGFYNYSSPVFLYNKNKEPYTDNIVRYIVNNEYYPDDYIPSVSSTVKFAVGYGVEKRGEIYPVIMFFIVLVILLIDIKFPLLFFKLHNFMSVRDPEPSDFYIFMQKLGWYIIYPICLIVLLFMGIMGKNVVR</sequence>
<evidence type="ECO:0000313" key="3">
    <source>
        <dbReference type="EMBL" id="MBC8581419.1"/>
    </source>
</evidence>